<keyword evidence="7 11" id="KW-0067">ATP-binding</keyword>
<keyword evidence="3" id="KW-0813">Transport</keyword>
<evidence type="ECO:0000256" key="4">
    <source>
        <dbReference type="ARBA" id="ARBA00022475"/>
    </source>
</evidence>
<keyword evidence="8" id="KW-1278">Translocase</keyword>
<evidence type="ECO:0000256" key="3">
    <source>
        <dbReference type="ARBA" id="ARBA00022448"/>
    </source>
</evidence>
<evidence type="ECO:0000256" key="6">
    <source>
        <dbReference type="ARBA" id="ARBA00022741"/>
    </source>
</evidence>
<dbReference type="InterPro" id="IPR003593">
    <property type="entry name" value="AAA+_ATPase"/>
</dbReference>
<dbReference type="Proteomes" id="UP000698240">
    <property type="component" value="Unassembled WGS sequence"/>
</dbReference>
<keyword evidence="6" id="KW-0547">Nucleotide-binding</keyword>
<dbReference type="InterPro" id="IPR050388">
    <property type="entry name" value="ABC_Ni/Peptide_Import"/>
</dbReference>
<dbReference type="PROSITE" id="PS00211">
    <property type="entry name" value="ABC_TRANSPORTER_1"/>
    <property type="match status" value="1"/>
</dbReference>
<comment type="caution">
    <text evidence="11">The sequence shown here is derived from an EMBL/GenBank/DDBJ whole genome shotgun (WGS) entry which is preliminary data.</text>
</comment>
<dbReference type="Gene3D" id="3.40.50.300">
    <property type="entry name" value="P-loop containing nucleotide triphosphate hydrolases"/>
    <property type="match status" value="1"/>
</dbReference>
<evidence type="ECO:0000256" key="2">
    <source>
        <dbReference type="ARBA" id="ARBA00005417"/>
    </source>
</evidence>
<dbReference type="InterPro" id="IPR017871">
    <property type="entry name" value="ABC_transporter-like_CS"/>
</dbReference>
<evidence type="ECO:0000256" key="1">
    <source>
        <dbReference type="ARBA" id="ARBA00004417"/>
    </source>
</evidence>
<accession>A0AA90XWQ2</accession>
<dbReference type="CDD" id="cd03257">
    <property type="entry name" value="ABC_NikE_OppD_transporters"/>
    <property type="match status" value="1"/>
</dbReference>
<dbReference type="AlphaFoldDB" id="A0AA90XWQ2"/>
<evidence type="ECO:0000313" key="12">
    <source>
        <dbReference type="Proteomes" id="UP000698240"/>
    </source>
</evidence>
<gene>
    <name evidence="11" type="ORF">HB980_13430</name>
</gene>
<evidence type="ECO:0000313" key="11">
    <source>
        <dbReference type="EMBL" id="NIL27540.1"/>
    </source>
</evidence>
<organism evidence="11 12">
    <name type="scientific">Yersinia massiliensis</name>
    <dbReference type="NCBI Taxonomy" id="419257"/>
    <lineage>
        <taxon>Bacteria</taxon>
        <taxon>Pseudomonadati</taxon>
        <taxon>Pseudomonadota</taxon>
        <taxon>Gammaproteobacteria</taxon>
        <taxon>Enterobacterales</taxon>
        <taxon>Yersiniaceae</taxon>
        <taxon>Yersinia</taxon>
    </lineage>
</organism>
<feature type="domain" description="ABC transporter" evidence="10">
    <location>
        <begin position="4"/>
        <end position="251"/>
    </location>
</feature>
<dbReference type="GO" id="GO:0005524">
    <property type="term" value="F:ATP binding"/>
    <property type="evidence" value="ECO:0007669"/>
    <property type="project" value="UniProtKB-KW"/>
</dbReference>
<protein>
    <submittedName>
        <fullName evidence="11">ABC transporter ATP-binding protein</fullName>
    </submittedName>
</protein>
<comment type="similarity">
    <text evidence="2">Belongs to the ABC transporter superfamily.</text>
</comment>
<dbReference type="GO" id="GO:0005886">
    <property type="term" value="C:plasma membrane"/>
    <property type="evidence" value="ECO:0007669"/>
    <property type="project" value="UniProtKB-SubCell"/>
</dbReference>
<proteinExistence type="inferred from homology"/>
<keyword evidence="9" id="KW-0472">Membrane</keyword>
<dbReference type="SUPFAM" id="SSF52540">
    <property type="entry name" value="P-loop containing nucleoside triphosphate hydrolases"/>
    <property type="match status" value="1"/>
</dbReference>
<evidence type="ECO:0000259" key="10">
    <source>
        <dbReference type="PROSITE" id="PS50893"/>
    </source>
</evidence>
<dbReference type="InterPro" id="IPR027417">
    <property type="entry name" value="P-loop_NTPase"/>
</dbReference>
<dbReference type="PROSITE" id="PS50893">
    <property type="entry name" value="ABC_TRANSPORTER_2"/>
    <property type="match status" value="1"/>
</dbReference>
<keyword evidence="4" id="KW-1003">Cell membrane</keyword>
<reference evidence="11" key="1">
    <citation type="submission" date="2020-03" db="EMBL/GenBank/DDBJ databases">
        <authorList>
            <person name="Kislichkina A."/>
            <person name="Dentovskaya S."/>
            <person name="Shaikhutdinov R."/>
            <person name="Ivanov S."/>
            <person name="Sizova A."/>
            <person name="Solomentsev V."/>
            <person name="Bogun A."/>
        </authorList>
    </citation>
    <scope>NUCLEOTIDE SEQUENCE</scope>
    <source>
        <strain evidence="11">SCPM-O-B-8025</strain>
    </source>
</reference>
<dbReference type="InterPro" id="IPR003439">
    <property type="entry name" value="ABC_transporter-like_ATP-bd"/>
</dbReference>
<dbReference type="EMBL" id="JAASAN010000005">
    <property type="protein sequence ID" value="NIL27540.1"/>
    <property type="molecule type" value="Genomic_DNA"/>
</dbReference>
<dbReference type="PANTHER" id="PTHR43297">
    <property type="entry name" value="OLIGOPEPTIDE TRANSPORT ATP-BINDING PROTEIN APPD"/>
    <property type="match status" value="1"/>
</dbReference>
<keyword evidence="5" id="KW-0997">Cell inner membrane</keyword>
<comment type="subcellular location">
    <subcellularLocation>
        <location evidence="1">Cell inner membrane</location>
        <topology evidence="1">Peripheral membrane protein</topology>
    </subcellularLocation>
</comment>
<dbReference type="RefSeq" id="WP_050286959.1">
    <property type="nucleotide sequence ID" value="NZ_CAUPYG010000050.1"/>
</dbReference>
<evidence type="ECO:0000256" key="5">
    <source>
        <dbReference type="ARBA" id="ARBA00022519"/>
    </source>
</evidence>
<evidence type="ECO:0000256" key="9">
    <source>
        <dbReference type="ARBA" id="ARBA00023136"/>
    </source>
</evidence>
<sequence length="272" mass="30459">MTLLTVNHLCVTEPHTGNRLISDVSFNLAENECLAIVGESGCGKSMICHAILGLVTPSLNVQGDICFRGQSRQDMKAAQWSQLRGCQLGMVMQDAMSAFDPLYTIGSQIAETLLAHGRYSPAQLQVKTHTMLEEVQLRHPAEICKKYPHQLSGGMLQRVMIALTLALKPDVIIADEPTTALDCITQYEVIELFIRLRQQTASSMIFVSHDLAVVRRIAQRILVMKEGQVVESGLTEQIFCHPQHPYTQYLVETRTALSRRFNQIMDRSNHAR</sequence>
<evidence type="ECO:0000256" key="7">
    <source>
        <dbReference type="ARBA" id="ARBA00022840"/>
    </source>
</evidence>
<evidence type="ECO:0000256" key="8">
    <source>
        <dbReference type="ARBA" id="ARBA00022967"/>
    </source>
</evidence>
<name>A0AA90XWQ2_9GAMM</name>
<dbReference type="SMART" id="SM00382">
    <property type="entry name" value="AAA"/>
    <property type="match status" value="1"/>
</dbReference>
<dbReference type="GO" id="GO:0016887">
    <property type="term" value="F:ATP hydrolysis activity"/>
    <property type="evidence" value="ECO:0007669"/>
    <property type="project" value="InterPro"/>
</dbReference>
<dbReference type="PANTHER" id="PTHR43297:SF14">
    <property type="entry name" value="ATPASE AAA-TYPE CORE DOMAIN-CONTAINING PROTEIN"/>
    <property type="match status" value="1"/>
</dbReference>
<dbReference type="Pfam" id="PF00005">
    <property type="entry name" value="ABC_tran"/>
    <property type="match status" value="1"/>
</dbReference>